<name>A0A0F8YLT8_9ZZZZ</name>
<evidence type="ECO:0000313" key="1">
    <source>
        <dbReference type="EMBL" id="KKK55144.1"/>
    </source>
</evidence>
<gene>
    <name evidence="1" type="ORF">LCGC14_3077530</name>
</gene>
<dbReference type="AlphaFoldDB" id="A0A0F8YLT8"/>
<organism evidence="1">
    <name type="scientific">marine sediment metagenome</name>
    <dbReference type="NCBI Taxonomy" id="412755"/>
    <lineage>
        <taxon>unclassified sequences</taxon>
        <taxon>metagenomes</taxon>
        <taxon>ecological metagenomes</taxon>
    </lineage>
</organism>
<sequence>MWAGVCEALRQITKEAQRNDLLEGVQLDNIFEIATDALIGAEK</sequence>
<reference evidence="1" key="1">
    <citation type="journal article" date="2015" name="Nature">
        <title>Complex archaea that bridge the gap between prokaryotes and eukaryotes.</title>
        <authorList>
            <person name="Spang A."/>
            <person name="Saw J.H."/>
            <person name="Jorgensen S.L."/>
            <person name="Zaremba-Niedzwiedzka K."/>
            <person name="Martijn J."/>
            <person name="Lind A.E."/>
            <person name="van Eijk R."/>
            <person name="Schleper C."/>
            <person name="Guy L."/>
            <person name="Ettema T.J."/>
        </authorList>
    </citation>
    <scope>NUCLEOTIDE SEQUENCE</scope>
</reference>
<dbReference type="EMBL" id="LAZR01065640">
    <property type="protein sequence ID" value="KKK55144.1"/>
    <property type="molecule type" value="Genomic_DNA"/>
</dbReference>
<proteinExistence type="predicted"/>
<protein>
    <submittedName>
        <fullName evidence="1">Uncharacterized protein</fullName>
    </submittedName>
</protein>
<comment type="caution">
    <text evidence="1">The sequence shown here is derived from an EMBL/GenBank/DDBJ whole genome shotgun (WGS) entry which is preliminary data.</text>
</comment>
<accession>A0A0F8YLT8</accession>